<evidence type="ECO:0000313" key="1">
    <source>
        <dbReference type="EMBL" id="PCH42180.1"/>
    </source>
</evidence>
<dbReference type="PANTHER" id="PTHR24293:SF0">
    <property type="entry name" value="CYP46A1 PROTEIN-RELATED"/>
    <property type="match status" value="1"/>
</dbReference>
<dbReference type="EMBL" id="KB468124">
    <property type="protein sequence ID" value="PCH42180.1"/>
    <property type="molecule type" value="Genomic_DNA"/>
</dbReference>
<proteinExistence type="predicted"/>
<dbReference type="Pfam" id="PF00067">
    <property type="entry name" value="p450"/>
    <property type="match status" value="1"/>
</dbReference>
<dbReference type="GO" id="GO:0005506">
    <property type="term" value="F:iron ion binding"/>
    <property type="evidence" value="ECO:0007669"/>
    <property type="project" value="InterPro"/>
</dbReference>
<accession>A0A2H3JJ00</accession>
<dbReference type="SUPFAM" id="SSF48264">
    <property type="entry name" value="Cytochrome P450"/>
    <property type="match status" value="1"/>
</dbReference>
<dbReference type="GO" id="GO:0006707">
    <property type="term" value="P:cholesterol catabolic process"/>
    <property type="evidence" value="ECO:0007669"/>
    <property type="project" value="InterPro"/>
</dbReference>
<dbReference type="InterPro" id="IPR039983">
    <property type="entry name" value="CYP46A1"/>
</dbReference>
<dbReference type="GO" id="GO:0020037">
    <property type="term" value="F:heme binding"/>
    <property type="evidence" value="ECO:0007669"/>
    <property type="project" value="InterPro"/>
</dbReference>
<dbReference type="PANTHER" id="PTHR24293">
    <property type="entry name" value="CYTOCHROME P450 FAMILY 46 SUBFAMILY A"/>
    <property type="match status" value="1"/>
</dbReference>
<dbReference type="Gene3D" id="1.10.630.10">
    <property type="entry name" value="Cytochrome P450"/>
    <property type="match status" value="1"/>
</dbReference>
<dbReference type="InterPro" id="IPR001128">
    <property type="entry name" value="Cyt_P450"/>
</dbReference>
<keyword evidence="2" id="KW-1185">Reference proteome</keyword>
<gene>
    <name evidence="1" type="ORF">WOLCODRAFT_73346</name>
</gene>
<dbReference type="OrthoDB" id="1470350at2759"/>
<dbReference type="InterPro" id="IPR036396">
    <property type="entry name" value="Cyt_P450_sf"/>
</dbReference>
<dbReference type="AlphaFoldDB" id="A0A2H3JJ00"/>
<dbReference type="GO" id="GO:0033781">
    <property type="term" value="F:cholesterol 24-hydroxylase activity"/>
    <property type="evidence" value="ECO:0007669"/>
    <property type="project" value="InterPro"/>
</dbReference>
<dbReference type="STRING" id="742152.A0A2H3JJ00"/>
<protein>
    <submittedName>
        <fullName evidence="1">Cytochrome P450</fullName>
    </submittedName>
</protein>
<sequence>METGSYLLMQCLSIAVLTSAAWRFIRWITARSPLDSIPGPSSPSFWTGHLPHFFDRHGTQFQSDIAEKYGPVVKMRGWFGRPLLYIYDPKALHTMLTREQHIYEEEELFVKSNYLIFGPGLTATLGTQHRKQRRMLNPVFSVNNMRYMTPTFYNIAYKLRDALQARLSNGLRELDMLNWMRRASLETIAQAGLGCSLNPLVRDEADKYADAIKAVVWVIVLT</sequence>
<organism evidence="1 2">
    <name type="scientific">Wolfiporia cocos (strain MD-104)</name>
    <name type="common">Brown rot fungus</name>
    <dbReference type="NCBI Taxonomy" id="742152"/>
    <lineage>
        <taxon>Eukaryota</taxon>
        <taxon>Fungi</taxon>
        <taxon>Dikarya</taxon>
        <taxon>Basidiomycota</taxon>
        <taxon>Agaricomycotina</taxon>
        <taxon>Agaricomycetes</taxon>
        <taxon>Polyporales</taxon>
        <taxon>Phaeolaceae</taxon>
        <taxon>Wolfiporia</taxon>
    </lineage>
</organism>
<evidence type="ECO:0000313" key="2">
    <source>
        <dbReference type="Proteomes" id="UP000218811"/>
    </source>
</evidence>
<dbReference type="Proteomes" id="UP000218811">
    <property type="component" value="Unassembled WGS sequence"/>
</dbReference>
<dbReference type="OMA" id="MENMAIT"/>
<name>A0A2H3JJ00_WOLCO</name>
<reference evidence="1 2" key="1">
    <citation type="journal article" date="2012" name="Science">
        <title>The Paleozoic origin of enzymatic lignin decomposition reconstructed from 31 fungal genomes.</title>
        <authorList>
            <person name="Floudas D."/>
            <person name="Binder M."/>
            <person name="Riley R."/>
            <person name="Barry K."/>
            <person name="Blanchette R.A."/>
            <person name="Henrissat B."/>
            <person name="Martinez A.T."/>
            <person name="Otillar R."/>
            <person name="Spatafora J.W."/>
            <person name="Yadav J.S."/>
            <person name="Aerts A."/>
            <person name="Benoit I."/>
            <person name="Boyd A."/>
            <person name="Carlson A."/>
            <person name="Copeland A."/>
            <person name="Coutinho P.M."/>
            <person name="de Vries R.P."/>
            <person name="Ferreira P."/>
            <person name="Findley K."/>
            <person name="Foster B."/>
            <person name="Gaskell J."/>
            <person name="Glotzer D."/>
            <person name="Gorecki P."/>
            <person name="Heitman J."/>
            <person name="Hesse C."/>
            <person name="Hori C."/>
            <person name="Igarashi K."/>
            <person name="Jurgens J.A."/>
            <person name="Kallen N."/>
            <person name="Kersten P."/>
            <person name="Kohler A."/>
            <person name="Kuees U."/>
            <person name="Kumar T.K.A."/>
            <person name="Kuo A."/>
            <person name="LaButti K."/>
            <person name="Larrondo L.F."/>
            <person name="Lindquist E."/>
            <person name="Ling A."/>
            <person name="Lombard V."/>
            <person name="Lucas S."/>
            <person name="Lundell T."/>
            <person name="Martin R."/>
            <person name="McLaughlin D.J."/>
            <person name="Morgenstern I."/>
            <person name="Morin E."/>
            <person name="Murat C."/>
            <person name="Nagy L.G."/>
            <person name="Nolan M."/>
            <person name="Ohm R.A."/>
            <person name="Patyshakuliyeva A."/>
            <person name="Rokas A."/>
            <person name="Ruiz-Duenas F.J."/>
            <person name="Sabat G."/>
            <person name="Salamov A."/>
            <person name="Samejima M."/>
            <person name="Schmutz J."/>
            <person name="Slot J.C."/>
            <person name="St John F."/>
            <person name="Stenlid J."/>
            <person name="Sun H."/>
            <person name="Sun S."/>
            <person name="Syed K."/>
            <person name="Tsang A."/>
            <person name="Wiebenga A."/>
            <person name="Young D."/>
            <person name="Pisabarro A."/>
            <person name="Eastwood D.C."/>
            <person name="Martin F."/>
            <person name="Cullen D."/>
            <person name="Grigoriev I.V."/>
            <person name="Hibbett D.S."/>
        </authorList>
    </citation>
    <scope>NUCLEOTIDE SEQUENCE [LARGE SCALE GENOMIC DNA]</scope>
    <source>
        <strain evidence="1 2">MD-104</strain>
    </source>
</reference>